<dbReference type="AlphaFoldDB" id="A0A9X0D961"/>
<name>A0A9X0D961_9CNID</name>
<proteinExistence type="predicted"/>
<organism evidence="1 2">
    <name type="scientific">Desmophyllum pertusum</name>
    <dbReference type="NCBI Taxonomy" id="174260"/>
    <lineage>
        <taxon>Eukaryota</taxon>
        <taxon>Metazoa</taxon>
        <taxon>Cnidaria</taxon>
        <taxon>Anthozoa</taxon>
        <taxon>Hexacorallia</taxon>
        <taxon>Scleractinia</taxon>
        <taxon>Caryophylliina</taxon>
        <taxon>Caryophylliidae</taxon>
        <taxon>Desmophyllum</taxon>
    </lineage>
</organism>
<comment type="caution">
    <text evidence="1">The sequence shown here is derived from an EMBL/GenBank/DDBJ whole genome shotgun (WGS) entry which is preliminary data.</text>
</comment>
<keyword evidence="2" id="KW-1185">Reference proteome</keyword>
<protein>
    <submittedName>
        <fullName evidence="1">Uncharacterized protein</fullName>
    </submittedName>
</protein>
<gene>
    <name evidence="1" type="ORF">OS493_020163</name>
</gene>
<accession>A0A9X0D961</accession>
<dbReference type="EMBL" id="MU825408">
    <property type="protein sequence ID" value="KAJ7391136.1"/>
    <property type="molecule type" value="Genomic_DNA"/>
</dbReference>
<sequence>MIDASWQIEEPMEIGKLNGRRLYVGGTEGIATIAESLEPTKNGGAMADYGGVMAELISQYNCLKP</sequence>
<evidence type="ECO:0000313" key="2">
    <source>
        <dbReference type="Proteomes" id="UP001163046"/>
    </source>
</evidence>
<dbReference type="Proteomes" id="UP001163046">
    <property type="component" value="Unassembled WGS sequence"/>
</dbReference>
<reference evidence="1" key="1">
    <citation type="submission" date="2023-01" db="EMBL/GenBank/DDBJ databases">
        <title>Genome assembly of the deep-sea coral Lophelia pertusa.</title>
        <authorList>
            <person name="Herrera S."/>
            <person name="Cordes E."/>
        </authorList>
    </citation>
    <scope>NUCLEOTIDE SEQUENCE</scope>
    <source>
        <strain evidence="1">USNM1676648</strain>
        <tissue evidence="1">Polyp</tissue>
    </source>
</reference>
<evidence type="ECO:0000313" key="1">
    <source>
        <dbReference type="EMBL" id="KAJ7391136.1"/>
    </source>
</evidence>